<dbReference type="EMBL" id="FWXB01000001">
    <property type="protein sequence ID" value="SMC10341.1"/>
    <property type="molecule type" value="Genomic_DNA"/>
</dbReference>
<evidence type="ECO:0000259" key="7">
    <source>
        <dbReference type="Pfam" id="PF00892"/>
    </source>
</evidence>
<keyword evidence="5 6" id="KW-0472">Membrane</keyword>
<proteinExistence type="inferred from homology"/>
<accession>A0A1X7BL19</accession>
<feature type="transmembrane region" description="Helical" evidence="6">
    <location>
        <begin position="125"/>
        <end position="144"/>
    </location>
</feature>
<comment type="similarity">
    <text evidence="2">Belongs to the EamA transporter family.</text>
</comment>
<feature type="transmembrane region" description="Helical" evidence="6">
    <location>
        <begin position="270"/>
        <end position="289"/>
    </location>
</feature>
<evidence type="ECO:0000256" key="3">
    <source>
        <dbReference type="ARBA" id="ARBA00022692"/>
    </source>
</evidence>
<sequence>MKTSVSDRSAGVILGTLGMLGFSGTLVTTRIAVADFTPLEITCARIIMAGMLGAAFLFFTNQRTLPPRRFLMPMLFMGLGLSVGYPFFLAKALETVPAVHGAVVTGLAPAATAMIAVLRTGEHPSLQFWIACGVGFFAVLYFAYDAGDGHLSLSDGWLFLGMLSLGFAYVEGGRVSRELGGALTLSWAMLFLTPIAALALVVRLGDIDPSAIAPESWASLLYLGIISMFLASVLWYRGLALGGIARIGQINLLLPLAALGWSALLLGEDITATAITCAIIVFAAMIVCLKTQS</sequence>
<dbReference type="AlphaFoldDB" id="A0A1X7BL19"/>
<dbReference type="SUPFAM" id="SSF103481">
    <property type="entry name" value="Multidrug resistance efflux transporter EmrE"/>
    <property type="match status" value="2"/>
</dbReference>
<feature type="transmembrane region" description="Helical" evidence="6">
    <location>
        <begin position="243"/>
        <end position="264"/>
    </location>
</feature>
<evidence type="ECO:0000256" key="1">
    <source>
        <dbReference type="ARBA" id="ARBA00004141"/>
    </source>
</evidence>
<reference evidence="8 9" key="1">
    <citation type="submission" date="2017-03" db="EMBL/GenBank/DDBJ databases">
        <authorList>
            <person name="Afonso C.L."/>
            <person name="Miller P.J."/>
            <person name="Scott M.A."/>
            <person name="Spackman E."/>
            <person name="Goraichik I."/>
            <person name="Dimitrov K.M."/>
            <person name="Suarez D.L."/>
            <person name="Swayne D.E."/>
        </authorList>
    </citation>
    <scope>NUCLEOTIDE SEQUENCE [LARGE SCALE GENOMIC DNA]</scope>
    <source>
        <strain evidence="8 9">CECT 7745</strain>
    </source>
</reference>
<organism evidence="8 9">
    <name type="scientific">Roseovarius aestuarii</name>
    <dbReference type="NCBI Taxonomy" id="475083"/>
    <lineage>
        <taxon>Bacteria</taxon>
        <taxon>Pseudomonadati</taxon>
        <taxon>Pseudomonadota</taxon>
        <taxon>Alphaproteobacteria</taxon>
        <taxon>Rhodobacterales</taxon>
        <taxon>Roseobacteraceae</taxon>
        <taxon>Roseovarius</taxon>
    </lineage>
</organism>
<dbReference type="InterPro" id="IPR000620">
    <property type="entry name" value="EamA_dom"/>
</dbReference>
<gene>
    <name evidence="8" type="ORF">ROA7745_00147</name>
</gene>
<evidence type="ECO:0000256" key="4">
    <source>
        <dbReference type="ARBA" id="ARBA00022989"/>
    </source>
</evidence>
<feature type="transmembrane region" description="Helical" evidence="6">
    <location>
        <begin position="12"/>
        <end position="33"/>
    </location>
</feature>
<evidence type="ECO:0000256" key="6">
    <source>
        <dbReference type="SAM" id="Phobius"/>
    </source>
</evidence>
<dbReference type="InterPro" id="IPR050638">
    <property type="entry name" value="AA-Vitamin_Transporters"/>
</dbReference>
<feature type="transmembrane region" description="Helical" evidence="6">
    <location>
        <begin position="217"/>
        <end position="236"/>
    </location>
</feature>
<feature type="transmembrane region" description="Helical" evidence="6">
    <location>
        <begin position="150"/>
        <end position="170"/>
    </location>
</feature>
<evidence type="ECO:0000313" key="9">
    <source>
        <dbReference type="Proteomes" id="UP000193224"/>
    </source>
</evidence>
<evidence type="ECO:0000313" key="8">
    <source>
        <dbReference type="EMBL" id="SMC10341.1"/>
    </source>
</evidence>
<feature type="transmembrane region" description="Helical" evidence="6">
    <location>
        <begin position="96"/>
        <end position="118"/>
    </location>
</feature>
<evidence type="ECO:0000256" key="5">
    <source>
        <dbReference type="ARBA" id="ARBA00023136"/>
    </source>
</evidence>
<evidence type="ECO:0000256" key="2">
    <source>
        <dbReference type="ARBA" id="ARBA00007362"/>
    </source>
</evidence>
<dbReference type="Proteomes" id="UP000193224">
    <property type="component" value="Unassembled WGS sequence"/>
</dbReference>
<comment type="subcellular location">
    <subcellularLocation>
        <location evidence="1">Membrane</location>
        <topology evidence="1">Multi-pass membrane protein</topology>
    </subcellularLocation>
</comment>
<dbReference type="GO" id="GO:0016020">
    <property type="term" value="C:membrane"/>
    <property type="evidence" value="ECO:0007669"/>
    <property type="project" value="UniProtKB-SubCell"/>
</dbReference>
<dbReference type="InterPro" id="IPR037185">
    <property type="entry name" value="EmrE-like"/>
</dbReference>
<keyword evidence="3 6" id="KW-0812">Transmembrane</keyword>
<feature type="transmembrane region" description="Helical" evidence="6">
    <location>
        <begin position="39"/>
        <end position="59"/>
    </location>
</feature>
<name>A0A1X7BL19_9RHOB</name>
<feature type="transmembrane region" description="Helical" evidence="6">
    <location>
        <begin position="71"/>
        <end position="90"/>
    </location>
</feature>
<dbReference type="PANTHER" id="PTHR32322:SF2">
    <property type="entry name" value="EAMA DOMAIN-CONTAINING PROTEIN"/>
    <property type="match status" value="1"/>
</dbReference>
<dbReference type="RefSeq" id="WP_085798320.1">
    <property type="nucleotide sequence ID" value="NZ_FWXB01000001.1"/>
</dbReference>
<protein>
    <submittedName>
        <fullName evidence="8">EamA-like transporter family protein</fullName>
    </submittedName>
</protein>
<feature type="transmembrane region" description="Helical" evidence="6">
    <location>
        <begin position="182"/>
        <end position="205"/>
    </location>
</feature>
<feature type="domain" description="EamA" evidence="7">
    <location>
        <begin position="156"/>
        <end position="287"/>
    </location>
</feature>
<dbReference type="Pfam" id="PF00892">
    <property type="entry name" value="EamA"/>
    <property type="match status" value="2"/>
</dbReference>
<keyword evidence="9" id="KW-1185">Reference proteome</keyword>
<feature type="domain" description="EamA" evidence="7">
    <location>
        <begin position="10"/>
        <end position="141"/>
    </location>
</feature>
<keyword evidence="4 6" id="KW-1133">Transmembrane helix</keyword>
<dbReference type="PANTHER" id="PTHR32322">
    <property type="entry name" value="INNER MEMBRANE TRANSPORTER"/>
    <property type="match status" value="1"/>
</dbReference>
<dbReference type="OrthoDB" id="9784288at2"/>